<organism evidence="2 3">
    <name type="scientific">Caryophanon tenue</name>
    <dbReference type="NCBI Taxonomy" id="33978"/>
    <lineage>
        <taxon>Bacteria</taxon>
        <taxon>Bacillati</taxon>
        <taxon>Bacillota</taxon>
        <taxon>Bacilli</taxon>
        <taxon>Bacillales</taxon>
        <taxon>Caryophanaceae</taxon>
        <taxon>Caryophanon</taxon>
    </lineage>
</organism>
<gene>
    <name evidence="2" type="ORF">A6M13_03945</name>
</gene>
<dbReference type="OrthoDB" id="1790977at2"/>
<dbReference type="AlphaFoldDB" id="A0A1C0YC80"/>
<evidence type="ECO:0000313" key="2">
    <source>
        <dbReference type="EMBL" id="OCS84739.1"/>
    </source>
</evidence>
<protein>
    <recommendedName>
        <fullName evidence="1">Primase C-terminal 1 domain-containing protein</fullName>
    </recommendedName>
</protein>
<dbReference type="EMBL" id="MASJ01000023">
    <property type="protein sequence ID" value="OCS84739.1"/>
    <property type="molecule type" value="Genomic_DNA"/>
</dbReference>
<keyword evidence="3" id="KW-1185">Reference proteome</keyword>
<dbReference type="InterPro" id="IPR014820">
    <property type="entry name" value="PriCT_1"/>
</dbReference>
<comment type="caution">
    <text evidence="2">The sequence shown here is derived from an EMBL/GenBank/DDBJ whole genome shotgun (WGS) entry which is preliminary data.</text>
</comment>
<evidence type="ECO:0000259" key="1">
    <source>
        <dbReference type="Pfam" id="PF08708"/>
    </source>
</evidence>
<dbReference type="Pfam" id="PF08708">
    <property type="entry name" value="PriCT_1"/>
    <property type="match status" value="1"/>
</dbReference>
<feature type="domain" description="Primase C-terminal 1" evidence="1">
    <location>
        <begin position="250"/>
        <end position="310"/>
    </location>
</feature>
<dbReference type="Proteomes" id="UP000093199">
    <property type="component" value="Unassembled WGS sequence"/>
</dbReference>
<sequence>MVTTAQLLHTILHGNIQQNASKMNQYRAYGAVFTVRSKSDFTAAGVKGSIVTSLDTLIAHAPTLSHFTPNIYRTYTYKDHQKNYVAGFEERHLKQINTFVVDIDTTKHSLPQMLLACLDHSIGIPTCIVASDRGYQLYFALNEPLFISNDQHFKTLHIAKRIARNIKHSLQMIDADQYCNDFGFFRLPTATNVVHAQLDQTYSLQQLIDWSMRYDDDLQQTMYMPKNAHKTSHTTSAWFEALVHAKHIKGCKGQLGRNNTIFTLALACFADDWDQTRTYDFLDELNSRFANPLPHKMVQTIIQSAYSGKYSGPSTTYIYALLDEYIPNHTIRVESTTNTWYKHKKARTERTRSHYNEWEADVEQYIMSKLTDTEPFIWHTQKQLCEALQMPQSTLNVLIKQSTAIMKKVTGKGRNAKTGWTTRTAFMRHTIHTVKQQKQNYTYYIQHYAKNKEEEQTYTTQTNRQVYAINTS</sequence>
<dbReference type="STRING" id="33978.A6M13_03945"/>
<proteinExistence type="predicted"/>
<reference evidence="2 3" key="1">
    <citation type="submission" date="2016-07" db="EMBL/GenBank/DDBJ databases">
        <title>Caryophanon tenue genome sequencing.</title>
        <authorList>
            <person name="Verma A."/>
            <person name="Pal Y."/>
            <person name="Krishnamurthi S."/>
        </authorList>
    </citation>
    <scope>NUCLEOTIDE SEQUENCE [LARGE SCALE GENOMIC DNA]</scope>
    <source>
        <strain evidence="2 3">DSM 14152</strain>
    </source>
</reference>
<name>A0A1C0YC80_9BACL</name>
<evidence type="ECO:0000313" key="3">
    <source>
        <dbReference type="Proteomes" id="UP000093199"/>
    </source>
</evidence>
<accession>A0A1C0YC80</accession>
<dbReference type="RefSeq" id="WP_066546108.1">
    <property type="nucleotide sequence ID" value="NZ_MASJ01000023.1"/>
</dbReference>